<name>A0A6N1X8D0_9BURK</name>
<dbReference type="GO" id="GO:0007059">
    <property type="term" value="P:chromosome segregation"/>
    <property type="evidence" value="ECO:0007669"/>
    <property type="project" value="TreeGrafter"/>
</dbReference>
<dbReference type="KEGG" id="aant:HUK68_22205"/>
<dbReference type="CDD" id="cd16398">
    <property type="entry name" value="KorB_N_like"/>
    <property type="match status" value="1"/>
</dbReference>
<dbReference type="SUPFAM" id="SSF50037">
    <property type="entry name" value="C-terminal domain of transcriptional repressors"/>
    <property type="match status" value="1"/>
</dbReference>
<dbReference type="PANTHER" id="PTHR33375:SF1">
    <property type="entry name" value="CHROMOSOME-PARTITIONING PROTEIN PARB-RELATED"/>
    <property type="match status" value="1"/>
</dbReference>
<feature type="domain" description="ParB-like N-terminal" evidence="2">
    <location>
        <begin position="46"/>
        <end position="139"/>
    </location>
</feature>
<dbReference type="InterPro" id="IPR003115">
    <property type="entry name" value="ParB_N"/>
</dbReference>
<dbReference type="EMBL" id="CP054841">
    <property type="protein sequence ID" value="QKV55621.1"/>
    <property type="molecule type" value="Genomic_DNA"/>
</dbReference>
<keyword evidence="3" id="KW-0614">Plasmid</keyword>
<sequence length="346" mass="36452">MNAAAKKQNSDKAASPMMGGLGLEDMGDLSALLAGPEAVVQGGGPLALDMALIDEDPHQPRTQDNPGFSAQSLDELAASIQLRGVKTPISVRENPAAEGRYLINHGARRFRGAQRAGLSTIPGFIDNDYNEADQVVENLQRNELTAREIADFIGRELAKGVKKGDIAKAISKSPAFISQHVTLLDLPEPLAEAFNTGRVRDVTVVNELMTAYKKTPQDVAAWLGDANQEVTRGSVKLLREFLDAKSAPAPVAGAAPAAAAPATAAPAAAANGRAEAPVAGQAGKPAAAADKLKKAVVHVRHNDRTARLMLERRPPAEGVAWLQYIDDGQELQASLKHVTLVALLEG</sequence>
<dbReference type="Pfam" id="PF08535">
    <property type="entry name" value="KorB"/>
    <property type="match status" value="1"/>
</dbReference>
<dbReference type="PANTHER" id="PTHR33375">
    <property type="entry name" value="CHROMOSOME-PARTITIONING PROTEIN PARB-RELATED"/>
    <property type="match status" value="1"/>
</dbReference>
<dbReference type="Proteomes" id="UP000509579">
    <property type="component" value="Plasmid unnamed1"/>
</dbReference>
<organism evidence="3 4">
    <name type="scientific">Comamonas antarctica</name>
    <dbReference type="NCBI Taxonomy" id="2743470"/>
    <lineage>
        <taxon>Bacteria</taxon>
        <taxon>Pseudomonadati</taxon>
        <taxon>Pseudomonadota</taxon>
        <taxon>Betaproteobacteria</taxon>
        <taxon>Burkholderiales</taxon>
        <taxon>Comamonadaceae</taxon>
        <taxon>Comamonas</taxon>
    </lineage>
</organism>
<dbReference type="InterPro" id="IPR004437">
    <property type="entry name" value="ParB/RepB/Spo0J"/>
</dbReference>
<dbReference type="Gene3D" id="1.10.10.730">
    <property type="entry name" value="KorB DNA-binding domain"/>
    <property type="match status" value="1"/>
</dbReference>
<dbReference type="InterPro" id="IPR050336">
    <property type="entry name" value="Chromosome_partition/occlusion"/>
</dbReference>
<dbReference type="InterPro" id="IPR008988">
    <property type="entry name" value="Transcriptional_repressor_C"/>
</dbReference>
<dbReference type="InterPro" id="IPR013741">
    <property type="entry name" value="KorB_domain"/>
</dbReference>
<proteinExistence type="inferred from homology"/>
<dbReference type="Pfam" id="PF02195">
    <property type="entry name" value="ParB_N"/>
    <property type="match status" value="1"/>
</dbReference>
<dbReference type="GO" id="GO:0005694">
    <property type="term" value="C:chromosome"/>
    <property type="evidence" value="ECO:0007669"/>
    <property type="project" value="TreeGrafter"/>
</dbReference>
<keyword evidence="4" id="KW-1185">Reference proteome</keyword>
<evidence type="ECO:0000313" key="3">
    <source>
        <dbReference type="EMBL" id="QKV55621.1"/>
    </source>
</evidence>
<comment type="similarity">
    <text evidence="1">Belongs to the ParB family.</text>
</comment>
<accession>A0A6N1X8D0</accession>
<dbReference type="AlphaFoldDB" id="A0A6N1X8D0"/>
<reference evidence="3 4" key="1">
    <citation type="submission" date="2020-06" db="EMBL/GenBank/DDBJ databases">
        <title>Acidovorax antarctica sp. nov., isolated from Corinth ice sheet soil, Antarctic Fields Peninsula.</title>
        <authorList>
            <person name="Xu Q."/>
            <person name="Peng F."/>
        </authorList>
    </citation>
    <scope>NUCLEOTIDE SEQUENCE [LARGE SCALE GENOMIC DNA]</scope>
    <source>
        <strain evidence="3 4">16-35-5</strain>
        <plasmid evidence="3 4">unnamed1</plasmid>
    </source>
</reference>
<dbReference type="Gene3D" id="6.10.250.140">
    <property type="match status" value="1"/>
</dbReference>
<dbReference type="Gene3D" id="3.90.1530.30">
    <property type="match status" value="1"/>
</dbReference>
<dbReference type="InterPro" id="IPR010575">
    <property type="entry name" value="KorB_C"/>
</dbReference>
<dbReference type="InterPro" id="IPR037048">
    <property type="entry name" value="KorB_C_sf"/>
</dbReference>
<protein>
    <submittedName>
        <fullName evidence="3">ParB/RepB/Spo0J family partition protein</fullName>
    </submittedName>
</protein>
<evidence type="ECO:0000259" key="2">
    <source>
        <dbReference type="SMART" id="SM00470"/>
    </source>
</evidence>
<dbReference type="RefSeq" id="WP_175506407.1">
    <property type="nucleotide sequence ID" value="NZ_CP054841.1"/>
</dbReference>
<dbReference type="SMART" id="SM00470">
    <property type="entry name" value="ParB"/>
    <property type="match status" value="1"/>
</dbReference>
<evidence type="ECO:0000256" key="1">
    <source>
        <dbReference type="ARBA" id="ARBA00006295"/>
    </source>
</evidence>
<gene>
    <name evidence="3" type="ORF">HUK68_22205</name>
</gene>
<dbReference type="NCBIfam" id="TIGR00180">
    <property type="entry name" value="parB_part"/>
    <property type="match status" value="1"/>
</dbReference>
<dbReference type="InterPro" id="IPR042075">
    <property type="entry name" value="KorB_DNA-db"/>
</dbReference>
<dbReference type="GO" id="GO:0003677">
    <property type="term" value="F:DNA binding"/>
    <property type="evidence" value="ECO:0007669"/>
    <property type="project" value="InterPro"/>
</dbReference>
<dbReference type="SUPFAM" id="SSF110849">
    <property type="entry name" value="ParB/Sulfiredoxin"/>
    <property type="match status" value="1"/>
</dbReference>
<geneLocation type="plasmid" evidence="3 4">
    <name>unnamed1</name>
</geneLocation>
<dbReference type="Gene3D" id="2.30.30.150">
    <property type="entry name" value="KorB, C-terminal domain"/>
    <property type="match status" value="1"/>
</dbReference>
<dbReference type="InterPro" id="IPR036086">
    <property type="entry name" value="ParB/Sulfiredoxin_sf"/>
</dbReference>
<dbReference type="Pfam" id="PF06613">
    <property type="entry name" value="KorB_C"/>
    <property type="match status" value="1"/>
</dbReference>
<dbReference type="GO" id="GO:0045892">
    <property type="term" value="P:negative regulation of DNA-templated transcription"/>
    <property type="evidence" value="ECO:0007669"/>
    <property type="project" value="InterPro"/>
</dbReference>
<evidence type="ECO:0000313" key="4">
    <source>
        <dbReference type="Proteomes" id="UP000509579"/>
    </source>
</evidence>
<dbReference type="SUPFAM" id="SSF109709">
    <property type="entry name" value="KorB DNA-binding domain-like"/>
    <property type="match status" value="1"/>
</dbReference>